<feature type="chain" id="PRO_5002873955" evidence="4">
    <location>
        <begin position="22"/>
        <end position="1066"/>
    </location>
</feature>
<dbReference type="GeneID" id="7448344"/>
<evidence type="ECO:0000256" key="2">
    <source>
        <dbReference type="ARBA" id="ARBA00022946"/>
    </source>
</evidence>
<comment type="similarity">
    <text evidence="1">Belongs to the mTERF family.</text>
</comment>
<dbReference type="SMART" id="SM00733">
    <property type="entry name" value="Mterf"/>
    <property type="match status" value="7"/>
</dbReference>
<accession>B8LC27</accession>
<dbReference type="AlphaFoldDB" id="B8LC27"/>
<dbReference type="InParanoid" id="B8LC27"/>
<gene>
    <name evidence="5" type="ORF">THAPSDRAFT_24357</name>
</gene>
<evidence type="ECO:0000256" key="3">
    <source>
        <dbReference type="SAM" id="MobiDB-lite"/>
    </source>
</evidence>
<dbReference type="RefSeq" id="XP_002296449.1">
    <property type="nucleotide sequence ID" value="XM_002296413.1"/>
</dbReference>
<feature type="compositionally biased region" description="Basic and acidic residues" evidence="3">
    <location>
        <begin position="69"/>
        <end position="84"/>
    </location>
</feature>
<evidence type="ECO:0000313" key="5">
    <source>
        <dbReference type="EMBL" id="EED87145.1"/>
    </source>
</evidence>
<reference evidence="5 6" key="1">
    <citation type="journal article" date="2004" name="Science">
        <title>The genome of the diatom Thalassiosira pseudonana: ecology, evolution, and metabolism.</title>
        <authorList>
            <person name="Armbrust E.V."/>
            <person name="Berges J.A."/>
            <person name="Bowler C."/>
            <person name="Green B.R."/>
            <person name="Martinez D."/>
            <person name="Putnam N.H."/>
            <person name="Zhou S."/>
            <person name="Allen A.E."/>
            <person name="Apt K.E."/>
            <person name="Bechner M."/>
            <person name="Brzezinski M.A."/>
            <person name="Chaal B.K."/>
            <person name="Chiovitti A."/>
            <person name="Davis A.K."/>
            <person name="Demarest M.S."/>
            <person name="Detter J.C."/>
            <person name="Glavina T."/>
            <person name="Goodstein D."/>
            <person name="Hadi M.Z."/>
            <person name="Hellsten U."/>
            <person name="Hildebrand M."/>
            <person name="Jenkins B.D."/>
            <person name="Jurka J."/>
            <person name="Kapitonov V.V."/>
            <person name="Kroger N."/>
            <person name="Lau W.W."/>
            <person name="Lane T.W."/>
            <person name="Larimer F.W."/>
            <person name="Lippmeier J.C."/>
            <person name="Lucas S."/>
            <person name="Medina M."/>
            <person name="Montsant A."/>
            <person name="Obornik M."/>
            <person name="Parker M.S."/>
            <person name="Palenik B."/>
            <person name="Pazour G.J."/>
            <person name="Richardson P.M."/>
            <person name="Rynearson T.A."/>
            <person name="Saito M.A."/>
            <person name="Schwartz D.C."/>
            <person name="Thamatrakoln K."/>
            <person name="Valentin K."/>
            <person name="Vardi A."/>
            <person name="Wilkerson F.P."/>
            <person name="Rokhsar D.S."/>
        </authorList>
    </citation>
    <scope>NUCLEOTIDE SEQUENCE [LARGE SCALE GENOMIC DNA]</scope>
    <source>
        <strain evidence="5 6">CCMP1335</strain>
    </source>
</reference>
<keyword evidence="6" id="KW-1185">Reference proteome</keyword>
<dbReference type="InterPro" id="IPR003690">
    <property type="entry name" value="MTERF"/>
</dbReference>
<dbReference type="PANTHER" id="PTHR13068">
    <property type="entry name" value="CGI-12 PROTEIN-RELATED"/>
    <property type="match status" value="1"/>
</dbReference>
<keyword evidence="4" id="KW-0732">Signal</keyword>
<dbReference type="Gene3D" id="1.25.70.10">
    <property type="entry name" value="Transcription termination factor 3, mitochondrial"/>
    <property type="match status" value="1"/>
</dbReference>
<keyword evidence="2" id="KW-0809">Transit peptide</keyword>
<dbReference type="PANTHER" id="PTHR13068:SF112">
    <property type="entry name" value="TRANSCRIPTION TERMINATION FACTOR 3, MITOCHONDRIAL"/>
    <property type="match status" value="1"/>
</dbReference>
<feature type="compositionally biased region" description="Polar residues" evidence="3">
    <location>
        <begin position="90"/>
        <end position="102"/>
    </location>
</feature>
<name>B8LC27_THAPS</name>
<dbReference type="Pfam" id="PF02536">
    <property type="entry name" value="mTERF"/>
    <property type="match status" value="1"/>
</dbReference>
<dbReference type="EMBL" id="DS999415">
    <property type="protein sequence ID" value="EED87145.1"/>
    <property type="molecule type" value="Genomic_DNA"/>
</dbReference>
<reference evidence="5 6" key="2">
    <citation type="journal article" date="2008" name="Nature">
        <title>The Phaeodactylum genome reveals the evolutionary history of diatom genomes.</title>
        <authorList>
            <person name="Bowler C."/>
            <person name="Allen A.E."/>
            <person name="Badger J.H."/>
            <person name="Grimwood J."/>
            <person name="Jabbari K."/>
            <person name="Kuo A."/>
            <person name="Maheswari U."/>
            <person name="Martens C."/>
            <person name="Maumus F."/>
            <person name="Otillar R.P."/>
            <person name="Rayko E."/>
            <person name="Salamov A."/>
            <person name="Vandepoele K."/>
            <person name="Beszteri B."/>
            <person name="Gruber A."/>
            <person name="Heijde M."/>
            <person name="Katinka M."/>
            <person name="Mock T."/>
            <person name="Valentin K."/>
            <person name="Verret F."/>
            <person name="Berges J.A."/>
            <person name="Brownlee C."/>
            <person name="Cadoret J.P."/>
            <person name="Chiovitti A."/>
            <person name="Choi C.J."/>
            <person name="Coesel S."/>
            <person name="De Martino A."/>
            <person name="Detter J.C."/>
            <person name="Durkin C."/>
            <person name="Falciatore A."/>
            <person name="Fournet J."/>
            <person name="Haruta M."/>
            <person name="Huysman M.J."/>
            <person name="Jenkins B.D."/>
            <person name="Jiroutova K."/>
            <person name="Jorgensen R.E."/>
            <person name="Joubert Y."/>
            <person name="Kaplan A."/>
            <person name="Kroger N."/>
            <person name="Kroth P.G."/>
            <person name="La Roche J."/>
            <person name="Lindquist E."/>
            <person name="Lommer M."/>
            <person name="Martin-Jezequel V."/>
            <person name="Lopez P.J."/>
            <person name="Lucas S."/>
            <person name="Mangogna M."/>
            <person name="McGinnis K."/>
            <person name="Medlin L.K."/>
            <person name="Montsant A."/>
            <person name="Oudot-Le Secq M.P."/>
            <person name="Napoli C."/>
            <person name="Obornik M."/>
            <person name="Parker M.S."/>
            <person name="Petit J.L."/>
            <person name="Porcel B.M."/>
            <person name="Poulsen N."/>
            <person name="Robison M."/>
            <person name="Rychlewski L."/>
            <person name="Rynearson T.A."/>
            <person name="Schmutz J."/>
            <person name="Shapiro H."/>
            <person name="Siaut M."/>
            <person name="Stanley M."/>
            <person name="Sussman M.R."/>
            <person name="Taylor A.R."/>
            <person name="Vardi A."/>
            <person name="von Dassow P."/>
            <person name="Vyverman W."/>
            <person name="Willis A."/>
            <person name="Wyrwicz L.S."/>
            <person name="Rokhsar D.S."/>
            <person name="Weissenbach J."/>
            <person name="Armbrust E.V."/>
            <person name="Green B.R."/>
            <person name="Van de Peer Y."/>
            <person name="Grigoriev I.V."/>
        </authorList>
    </citation>
    <scope>NUCLEOTIDE SEQUENCE [LARGE SCALE GENOMIC DNA]</scope>
    <source>
        <strain evidence="5 6">CCMP1335</strain>
    </source>
</reference>
<dbReference type="KEGG" id="tps:THAPSDRAFT_24357"/>
<evidence type="ECO:0000256" key="4">
    <source>
        <dbReference type="SAM" id="SignalP"/>
    </source>
</evidence>
<dbReference type="eggNOG" id="KOG1267">
    <property type="taxonomic scope" value="Eukaryota"/>
</dbReference>
<dbReference type="GO" id="GO:0003676">
    <property type="term" value="F:nucleic acid binding"/>
    <property type="evidence" value="ECO:0007669"/>
    <property type="project" value="InterPro"/>
</dbReference>
<dbReference type="PaxDb" id="35128-Thaps24357"/>
<sequence length="1066" mass="118569">MGVRWALSVTLLIICPITAFATSSSTAFVLPRLHPTSSVVNDAKSVLFAVGDSYDKQSKRNNSKGAAKKSVEKRGKGKAKDVSKKRNASGARTNSVSTTTIASTKKPSDKIYIQFSRVFQRHVVYRQCSERNNKEDWDGIGVPTIAEDEVIKSFEFLDDAMKAFPNTRVMAPKDLPFPPPSCSLDFWSDDSSDDTTEIRDRRRVRQKGVEEEECETTIAGMGLTSLCELEYESSPESTTDVEERSAALRTLMQLVSCESSFMVPRHFFRLDRRFSLRGLTSETIKQNHDRVVQLLSSETPSGLAMERVDTGFVLSNFPQLCLYKSDELECMIRFLVSPLPPASYVSVTMVADKGVGGSSVDWPRLAQEGYGAGLTVEQATRAVRIMPELLALYYEGECDHEYLQLLCLGDDLTMSPKLCDEAYSQLRPFMEGTAPSDAFTFAFLSSIGVSWQQLRILLAALPLWTTCNLDPSWDIMQRGPVRSMLKRQSLDYLRQRLQLRPTFDKLQGSLRLSSVDMRKLVLRMPSVMGAGKRALDDRIDLFANRAHMSVDQIKMSVLKQPSLLQYSIPLTLQPKLSFFVQELGIPEESIGKLISKAPALMGFSLADNLRPKVASIMKRCALNQFEVGSIVATSPPVLLLNQHSKIEPALSFLADSLKVDEPRELGELLLAAPRVLHHSIASIDEKIIMLTECLSSRKAAIRTLRDNPALLVSSNDVLRDRIERCVGAEKSVLECLRPSSKGRKRLIQQTLATGGGDPILVSSDLSFLSLSRIYPDAMAAAEATGVSKSDVLQASLSGDCVDGDYFSFLSANGKSTTNRRLMNVDPKKATISIVVTGGIYPKETENVAQGQTRTGGVALQMMVDGTDDNERAQLYRDFDNAAALCFGIRVALEEEDDGSNQIAIFPLINPSRNRCELFACSGALRVMETLLKAKRKESGDSKAYDINIFTSSNYAHKLLKSKGRLLQLGKCFSPSDMMAEFDDMPRPYVNIDIFHPLARSFSRLNGQEEPPLSKHRAFNNTNVTFFHIMDGILWDRKDGADFAKSLRRQALLAAKWQYEKERSNVW</sequence>
<dbReference type="HOGENOM" id="CLU_288473_0_0_1"/>
<feature type="signal peptide" evidence="4">
    <location>
        <begin position="1"/>
        <end position="21"/>
    </location>
</feature>
<evidence type="ECO:0000256" key="1">
    <source>
        <dbReference type="ARBA" id="ARBA00007692"/>
    </source>
</evidence>
<evidence type="ECO:0000313" key="6">
    <source>
        <dbReference type="Proteomes" id="UP000001449"/>
    </source>
</evidence>
<dbReference type="InterPro" id="IPR038538">
    <property type="entry name" value="MTERF_sf"/>
</dbReference>
<feature type="region of interest" description="Disordered" evidence="3">
    <location>
        <begin position="56"/>
        <end position="102"/>
    </location>
</feature>
<organism evidence="5 6">
    <name type="scientific">Thalassiosira pseudonana</name>
    <name type="common">Marine diatom</name>
    <name type="synonym">Cyclotella nana</name>
    <dbReference type="NCBI Taxonomy" id="35128"/>
    <lineage>
        <taxon>Eukaryota</taxon>
        <taxon>Sar</taxon>
        <taxon>Stramenopiles</taxon>
        <taxon>Ochrophyta</taxon>
        <taxon>Bacillariophyta</taxon>
        <taxon>Coscinodiscophyceae</taxon>
        <taxon>Thalassiosirophycidae</taxon>
        <taxon>Thalassiosirales</taxon>
        <taxon>Thalassiosiraceae</taxon>
        <taxon>Thalassiosira</taxon>
    </lineage>
</organism>
<protein>
    <submittedName>
        <fullName evidence="5">Uncharacterized protein</fullName>
    </submittedName>
</protein>
<dbReference type="OMA" id="FQRHVVY"/>
<dbReference type="STRING" id="35128.B8LC27"/>
<proteinExistence type="inferred from homology"/>
<dbReference type="Proteomes" id="UP000001449">
    <property type="component" value="Chromosome 11"/>
</dbReference>